<evidence type="ECO:0000313" key="21">
    <source>
        <dbReference type="Proteomes" id="UP001059610"/>
    </source>
</evidence>
<dbReference type="Proteomes" id="UP001059610">
    <property type="component" value="Unassembled WGS sequence"/>
</dbReference>
<dbReference type="EC" id="3.6.1.26" evidence="6"/>
<evidence type="ECO:0000256" key="16">
    <source>
        <dbReference type="ARBA" id="ARBA00023264"/>
    </source>
</evidence>
<evidence type="ECO:0000256" key="8">
    <source>
        <dbReference type="ARBA" id="ARBA00022475"/>
    </source>
</evidence>
<evidence type="ECO:0000256" key="14">
    <source>
        <dbReference type="ARBA" id="ARBA00023136"/>
    </source>
</evidence>
<evidence type="ECO:0000256" key="9">
    <source>
        <dbReference type="ARBA" id="ARBA00022516"/>
    </source>
</evidence>
<evidence type="ECO:0000256" key="11">
    <source>
        <dbReference type="ARBA" id="ARBA00022801"/>
    </source>
</evidence>
<comment type="subcellular location">
    <subcellularLocation>
        <location evidence="2">Cell membrane</location>
        <topology evidence="2">Single-pass membrane protein</topology>
    </subcellularLocation>
</comment>
<keyword evidence="21" id="KW-1185">Reference proteome</keyword>
<evidence type="ECO:0000256" key="6">
    <source>
        <dbReference type="ARBA" id="ARBA00012375"/>
    </source>
</evidence>
<evidence type="ECO:0000256" key="18">
    <source>
        <dbReference type="ARBA" id="ARBA00032892"/>
    </source>
</evidence>
<dbReference type="NCBIfam" id="NF003986">
    <property type="entry name" value="PRK05471.1-5"/>
    <property type="match status" value="1"/>
</dbReference>
<keyword evidence="16" id="KW-1208">Phospholipid metabolism</keyword>
<keyword evidence="10 19" id="KW-0812">Transmembrane</keyword>
<dbReference type="EMBL" id="BRLJ01000004">
    <property type="protein sequence ID" value="GKX63382.1"/>
    <property type="molecule type" value="Genomic_DNA"/>
</dbReference>
<evidence type="ECO:0000256" key="17">
    <source>
        <dbReference type="ARBA" id="ARBA00032888"/>
    </source>
</evidence>
<name>A0ABQ5LKI3_9GAMM</name>
<comment type="catalytic activity">
    <reaction evidence="1">
        <text>a CDP-1,2-diacyl-sn-glycerol + H2O = a 1,2-diacyl-sn-glycero-3-phosphate + CMP + 2 H(+)</text>
        <dbReference type="Rhea" id="RHEA:15221"/>
        <dbReference type="ChEBI" id="CHEBI:15377"/>
        <dbReference type="ChEBI" id="CHEBI:15378"/>
        <dbReference type="ChEBI" id="CHEBI:58332"/>
        <dbReference type="ChEBI" id="CHEBI:58608"/>
        <dbReference type="ChEBI" id="CHEBI:60377"/>
        <dbReference type="EC" id="3.6.1.26"/>
    </reaction>
</comment>
<keyword evidence="15" id="KW-0594">Phospholipid biosynthesis</keyword>
<feature type="transmembrane region" description="Helical" evidence="19">
    <location>
        <begin position="12"/>
        <end position="31"/>
    </location>
</feature>
<evidence type="ECO:0000256" key="19">
    <source>
        <dbReference type="SAM" id="Phobius"/>
    </source>
</evidence>
<dbReference type="Pfam" id="PF02611">
    <property type="entry name" value="CDH"/>
    <property type="match status" value="1"/>
</dbReference>
<evidence type="ECO:0000256" key="5">
    <source>
        <dbReference type="ARBA" id="ARBA00006435"/>
    </source>
</evidence>
<evidence type="ECO:0000256" key="10">
    <source>
        <dbReference type="ARBA" id="ARBA00022692"/>
    </source>
</evidence>
<keyword evidence="14 19" id="KW-0472">Membrane</keyword>
<protein>
    <recommendedName>
        <fullName evidence="7">CDP-diacylglycerol pyrophosphatase</fullName>
        <ecNumber evidence="6">3.6.1.26</ecNumber>
    </recommendedName>
    <alternativeName>
        <fullName evidence="17">CDP-diacylglycerol phosphatidylhydrolase</fullName>
    </alternativeName>
    <alternativeName>
        <fullName evidence="18">CDP-diglyceride hydrolase</fullName>
    </alternativeName>
</protein>
<sequence>MKNNKRLLKLFKWLTAIFIVAVVILAAWWGWVRSHSDSLWKIISQQCIPQQQMKQPQVSSCMDVILTPDVAKGYVIFKDRNGPLHFLLIPATKVSGIEDKRLLQPDTTDYFSKAWDSRDYLARQAGQPIPRNMVALTINSAYGRSQEQLHIHISCIKPEIKALLDNQMDKFSEKWTKVEYGINNHDYIARTLTELQFRQMSLFQRLAAEVPDAAENMGKYGIALVPFTNKANTSMYLMLANRLDILGLNLGYTGDIQDYHCDLLKTSQIF</sequence>
<dbReference type="Gene3D" id="3.30.428.30">
    <property type="entry name" value="HIT family - CDH-like"/>
    <property type="match status" value="1"/>
</dbReference>
<comment type="pathway">
    <text evidence="3">Phospholipid metabolism; CDP-diacylglycerol degradation; phosphatidate from CDP-diacylglycerol: step 1/1.</text>
</comment>
<reference evidence="20" key="1">
    <citation type="submission" date="2022-06" db="EMBL/GenBank/DDBJ databases">
        <title>Draft genome sequences of Pragia fontium str. JCM24417.</title>
        <authorList>
            <person name="Wakabayashi Y."/>
            <person name="Kojima K."/>
        </authorList>
    </citation>
    <scope>NUCLEOTIDE SEQUENCE</scope>
    <source>
        <strain evidence="20">JCM 24417</strain>
    </source>
</reference>
<evidence type="ECO:0000256" key="4">
    <source>
        <dbReference type="ARBA" id="ARBA00005189"/>
    </source>
</evidence>
<evidence type="ECO:0000313" key="20">
    <source>
        <dbReference type="EMBL" id="GKX63382.1"/>
    </source>
</evidence>
<keyword evidence="9" id="KW-0444">Lipid biosynthesis</keyword>
<organism evidence="20 21">
    <name type="scientific">Pragia fontium</name>
    <dbReference type="NCBI Taxonomy" id="82985"/>
    <lineage>
        <taxon>Bacteria</taxon>
        <taxon>Pseudomonadati</taxon>
        <taxon>Pseudomonadota</taxon>
        <taxon>Gammaproteobacteria</taxon>
        <taxon>Enterobacterales</taxon>
        <taxon>Budviciaceae</taxon>
        <taxon>Pragia</taxon>
    </lineage>
</organism>
<evidence type="ECO:0000256" key="12">
    <source>
        <dbReference type="ARBA" id="ARBA00022989"/>
    </source>
</evidence>
<evidence type="ECO:0000256" key="3">
    <source>
        <dbReference type="ARBA" id="ARBA00004927"/>
    </source>
</evidence>
<dbReference type="PIRSF" id="PIRSF001273">
    <property type="entry name" value="CDH"/>
    <property type="match status" value="1"/>
</dbReference>
<dbReference type="InterPro" id="IPR003763">
    <property type="entry name" value="CDP-diacylglyc_Pase"/>
</dbReference>
<comment type="caution">
    <text evidence="20">The sequence shown here is derived from an EMBL/GenBank/DDBJ whole genome shotgun (WGS) entry which is preliminary data.</text>
</comment>
<comment type="pathway">
    <text evidence="4">Lipid metabolism.</text>
</comment>
<dbReference type="InterPro" id="IPR036265">
    <property type="entry name" value="HIT-like_sf"/>
</dbReference>
<keyword evidence="13" id="KW-0443">Lipid metabolism</keyword>
<keyword evidence="11" id="KW-0378">Hydrolase</keyword>
<proteinExistence type="inferred from homology"/>
<evidence type="ECO:0000256" key="15">
    <source>
        <dbReference type="ARBA" id="ARBA00023209"/>
    </source>
</evidence>
<dbReference type="SUPFAM" id="SSF54197">
    <property type="entry name" value="HIT-like"/>
    <property type="match status" value="1"/>
</dbReference>
<keyword evidence="8" id="KW-1003">Cell membrane</keyword>
<keyword evidence="12 19" id="KW-1133">Transmembrane helix</keyword>
<gene>
    <name evidence="20" type="primary">cdh</name>
    <name evidence="20" type="ORF">SOASR032_19510</name>
</gene>
<evidence type="ECO:0000256" key="2">
    <source>
        <dbReference type="ARBA" id="ARBA00004162"/>
    </source>
</evidence>
<accession>A0ABQ5LKI3</accession>
<evidence type="ECO:0000256" key="7">
    <source>
        <dbReference type="ARBA" id="ARBA00019608"/>
    </source>
</evidence>
<evidence type="ECO:0000256" key="13">
    <source>
        <dbReference type="ARBA" id="ARBA00023098"/>
    </source>
</evidence>
<evidence type="ECO:0000256" key="1">
    <source>
        <dbReference type="ARBA" id="ARBA00001007"/>
    </source>
</evidence>
<comment type="similarity">
    <text evidence="5">Belongs to the Cdh family.</text>
</comment>
<dbReference type="RefSeq" id="WP_261821971.1">
    <property type="nucleotide sequence ID" value="NZ_BRLJ01000004.1"/>
</dbReference>